<dbReference type="EMBL" id="BBQY01000012">
    <property type="protein sequence ID" value="GBH31038.1"/>
    <property type="molecule type" value="Genomic_DNA"/>
</dbReference>
<comment type="caution">
    <text evidence="1">The sequence shown here is derived from an EMBL/GenBank/DDBJ whole genome shotgun (WGS) entry which is preliminary data.</text>
</comment>
<sequence>MARALGALAEKGAAHLLILQFEKDVTGFQVGVDRPFDGLRTGLIRATSAATASAAASRSRRLSICA</sequence>
<dbReference type="AlphaFoldDB" id="A0A401J336"/>
<evidence type="ECO:0000313" key="1">
    <source>
        <dbReference type="EMBL" id="GBH31038.1"/>
    </source>
</evidence>
<organism evidence="1 2">
    <name type="scientific">Sphingobium xenophagum</name>
    <dbReference type="NCBI Taxonomy" id="121428"/>
    <lineage>
        <taxon>Bacteria</taxon>
        <taxon>Pseudomonadati</taxon>
        <taxon>Pseudomonadota</taxon>
        <taxon>Alphaproteobacteria</taxon>
        <taxon>Sphingomonadales</taxon>
        <taxon>Sphingomonadaceae</taxon>
        <taxon>Sphingobium</taxon>
    </lineage>
</organism>
<keyword evidence="2" id="KW-1185">Reference proteome</keyword>
<proteinExistence type="predicted"/>
<protein>
    <submittedName>
        <fullName evidence="1">Uncharacterized protein</fullName>
    </submittedName>
</protein>
<reference evidence="1 2" key="1">
    <citation type="submission" date="2014-12" db="EMBL/GenBank/DDBJ databases">
        <title>Whole genome sequencing of Sphingobium xenophagum OW59.</title>
        <authorList>
            <person name="Ohta Y."/>
            <person name="Nishi S."/>
            <person name="Hatada Y."/>
        </authorList>
    </citation>
    <scope>NUCLEOTIDE SEQUENCE [LARGE SCALE GENOMIC DNA]</scope>
    <source>
        <strain evidence="1 2">OW59</strain>
    </source>
</reference>
<dbReference type="Proteomes" id="UP000290975">
    <property type="component" value="Unassembled WGS sequence"/>
</dbReference>
<gene>
    <name evidence="1" type="ORF">MBESOW_P2298</name>
</gene>
<accession>A0A401J336</accession>
<name>A0A401J336_SPHXE</name>
<evidence type="ECO:0000313" key="2">
    <source>
        <dbReference type="Proteomes" id="UP000290975"/>
    </source>
</evidence>